<reference evidence="2" key="1">
    <citation type="journal article" date="2017" name="J. Biotechnol.">
        <title>Complete genome sequence of Novosphingobium resinovorum SA1, a versatile xenobiotic-degrading bacterium capable of utilizing sulfanilic acid.</title>
        <authorList>
            <person name="Hegedus B."/>
            <person name="Kos P.B."/>
            <person name="Balint B."/>
            <person name="Maroti G."/>
            <person name="Gan H.M."/>
            <person name="Perei K."/>
            <person name="Rakhely G."/>
        </authorList>
    </citation>
    <scope>NUCLEOTIDE SEQUENCE [LARGE SCALE GENOMIC DNA]</scope>
    <source>
        <strain evidence="2">SA1</strain>
    </source>
</reference>
<dbReference type="AlphaFoldDB" id="A0A1D8A9G3"/>
<organism evidence="1 2">
    <name type="scientific">Novosphingobium resinovorum</name>
    <dbReference type="NCBI Taxonomy" id="158500"/>
    <lineage>
        <taxon>Bacteria</taxon>
        <taxon>Pseudomonadati</taxon>
        <taxon>Pseudomonadota</taxon>
        <taxon>Alphaproteobacteria</taxon>
        <taxon>Sphingomonadales</taxon>
        <taxon>Sphingomonadaceae</taxon>
        <taxon>Novosphingobium</taxon>
    </lineage>
</organism>
<protein>
    <recommendedName>
        <fullName evidence="3">Addiction module protein</fullName>
    </recommendedName>
</protein>
<dbReference type="PANTHER" id="PTHR41791">
    <property type="entry name" value="SSL7039 PROTEIN"/>
    <property type="match status" value="1"/>
</dbReference>
<dbReference type="EMBL" id="CP017075">
    <property type="protein sequence ID" value="AOR78759.1"/>
    <property type="molecule type" value="Genomic_DNA"/>
</dbReference>
<accession>A0A1D8A9G3</accession>
<dbReference type="Pfam" id="PF05973">
    <property type="entry name" value="Gp49"/>
    <property type="match status" value="1"/>
</dbReference>
<keyword evidence="2" id="KW-1185">Reference proteome</keyword>
<dbReference type="PANTHER" id="PTHR41791:SF1">
    <property type="entry name" value="SSL7039 PROTEIN"/>
    <property type="match status" value="1"/>
</dbReference>
<evidence type="ECO:0008006" key="3">
    <source>
        <dbReference type="Google" id="ProtNLM"/>
    </source>
</evidence>
<dbReference type="InterPro" id="IPR009241">
    <property type="entry name" value="HigB-like"/>
</dbReference>
<dbReference type="NCBIfam" id="TIGR02683">
    <property type="entry name" value="upstrm_HI1419"/>
    <property type="match status" value="1"/>
</dbReference>
<gene>
    <name evidence="1" type="ORF">BES08_17220</name>
</gene>
<dbReference type="KEGG" id="nre:BES08_17220"/>
<dbReference type="PIRSF" id="PIRSF028744">
    <property type="entry name" value="Addict_mod_HI1419"/>
    <property type="match status" value="1"/>
</dbReference>
<dbReference type="OrthoDB" id="5296237at2"/>
<evidence type="ECO:0000313" key="2">
    <source>
        <dbReference type="Proteomes" id="UP000094626"/>
    </source>
</evidence>
<dbReference type="InterPro" id="IPR014056">
    <property type="entry name" value="TypeIITA-like_toxin_pred"/>
</dbReference>
<evidence type="ECO:0000313" key="1">
    <source>
        <dbReference type="EMBL" id="AOR78759.1"/>
    </source>
</evidence>
<sequence length="120" mass="13744">MTDEFDDDISVLYEGQISIRQTKHFEMWLSRLRDRRAQLRIGDRLRRLGDGHEGDAKPVGGGVQELRLHFSPGYRIYYMRQGDVLVILLIGGDKDSQPRDIAKARQLAREVNDGFGIDSV</sequence>
<name>A0A1D8A9G3_9SPHN</name>
<dbReference type="Proteomes" id="UP000094626">
    <property type="component" value="Chromosome"/>
</dbReference>
<proteinExistence type="predicted"/>